<gene>
    <name evidence="9" type="primary">hpaC</name>
    <name evidence="9" type="ORF">RO21_06395</name>
</gene>
<dbReference type="GO" id="GO:0042602">
    <property type="term" value="F:riboflavin reductase (NADPH) activity"/>
    <property type="evidence" value="ECO:0007669"/>
    <property type="project" value="TreeGrafter"/>
</dbReference>
<dbReference type="GO" id="GO:0010181">
    <property type="term" value="F:FMN binding"/>
    <property type="evidence" value="ECO:0007669"/>
    <property type="project" value="InterPro"/>
</dbReference>
<evidence type="ECO:0000256" key="3">
    <source>
        <dbReference type="ARBA" id="ARBA00015398"/>
    </source>
</evidence>
<dbReference type="SUPFAM" id="SSF50475">
    <property type="entry name" value="FMN-binding split barrel"/>
    <property type="match status" value="1"/>
</dbReference>
<reference evidence="9 10" key="1">
    <citation type="submission" date="2014-12" db="EMBL/GenBank/DDBJ databases">
        <title>Reclassification of Actinobacillus muris as Muribacter muris.</title>
        <authorList>
            <person name="Christensen H."/>
            <person name="Nicklas W."/>
            <person name="Bisgaard M."/>
        </authorList>
    </citation>
    <scope>NUCLEOTIDE SEQUENCE [LARGE SCALE GENOMIC DNA]</scope>
    <source>
        <strain evidence="9 10">Ackerman80-443D</strain>
    </source>
</reference>
<dbReference type="PANTHER" id="PTHR30466">
    <property type="entry name" value="FLAVIN REDUCTASE"/>
    <property type="match status" value="1"/>
</dbReference>
<comment type="pathway">
    <text evidence="1">Aromatic compound metabolism; 4-hydroxyphenylacetate degradation; pyruvate and succinate semialdehyde from 4-hydroxyphenylacetate: step 1/7.</text>
</comment>
<dbReference type="GO" id="GO:0042537">
    <property type="term" value="P:benzene-containing compound metabolic process"/>
    <property type="evidence" value="ECO:0007669"/>
    <property type="project" value="InterPro"/>
</dbReference>
<dbReference type="GO" id="GO:0004497">
    <property type="term" value="F:monooxygenase activity"/>
    <property type="evidence" value="ECO:0007669"/>
    <property type="project" value="UniProtKB-KW"/>
</dbReference>
<keyword evidence="6" id="KW-0560">Oxidoreductase</keyword>
<feature type="domain" description="Flavin reductase like" evidence="8">
    <location>
        <begin position="15"/>
        <end position="161"/>
    </location>
</feature>
<comment type="caution">
    <text evidence="9">The sequence shown here is derived from an EMBL/GenBank/DDBJ whole genome shotgun (WGS) entry which is preliminary data.</text>
</comment>
<dbReference type="InterPro" id="IPR012349">
    <property type="entry name" value="Split_barrel_FMN-bd"/>
</dbReference>
<dbReference type="InterPro" id="IPR011982">
    <property type="entry name" value="HPA_mOase_red"/>
</dbReference>
<keyword evidence="10" id="KW-1185">Reference proteome</keyword>
<proteinExistence type="inferred from homology"/>
<evidence type="ECO:0000256" key="1">
    <source>
        <dbReference type="ARBA" id="ARBA00005112"/>
    </source>
</evidence>
<keyword evidence="9" id="KW-0503">Monooxygenase</keyword>
<sequence length="164" mass="18045">MADISPFSHQFREAMAHLCAAVSIVTSNGSAGKVGITISSVCSVTDTPPTLLFCVNQSSTLHDIIKQNGKVCINVLNPQHEALAKHFAGMLDSTMDERFEWDIWQESDSRQPILKDAVSALQGYIIDSHSVGTHSVFFVKLTDIQVKTDDALVYFARQFKTLSL</sequence>
<organism evidence="9 10">
    <name type="scientific">Muribacter muris</name>
    <dbReference type="NCBI Taxonomy" id="67855"/>
    <lineage>
        <taxon>Bacteria</taxon>
        <taxon>Pseudomonadati</taxon>
        <taxon>Pseudomonadota</taxon>
        <taxon>Gammaproteobacteria</taxon>
        <taxon>Pasteurellales</taxon>
        <taxon>Pasteurellaceae</taxon>
        <taxon>Muribacter</taxon>
    </lineage>
</organism>
<dbReference type="InterPro" id="IPR050268">
    <property type="entry name" value="NADH-dep_flavin_reductase"/>
</dbReference>
<dbReference type="EMBL" id="JWIZ01000035">
    <property type="protein sequence ID" value="KMK51430.1"/>
    <property type="molecule type" value="Genomic_DNA"/>
</dbReference>
<dbReference type="PATRIC" id="fig|67855.3.peg.1272"/>
<keyword evidence="5" id="KW-0058">Aromatic hydrocarbons catabolism</keyword>
<dbReference type="AlphaFoldDB" id="A0A0J5P6N8"/>
<evidence type="ECO:0000313" key="9">
    <source>
        <dbReference type="EMBL" id="KMK51430.1"/>
    </source>
</evidence>
<dbReference type="Pfam" id="PF01613">
    <property type="entry name" value="Flavin_Reduct"/>
    <property type="match status" value="1"/>
</dbReference>
<dbReference type="Gene3D" id="2.30.110.10">
    <property type="entry name" value="Electron Transport, Fmn-binding Protein, Chain A"/>
    <property type="match status" value="1"/>
</dbReference>
<dbReference type="GO" id="GO:0051287">
    <property type="term" value="F:NAD binding"/>
    <property type="evidence" value="ECO:0007669"/>
    <property type="project" value="InterPro"/>
</dbReference>
<evidence type="ECO:0000256" key="7">
    <source>
        <dbReference type="ARBA" id="ARBA00023027"/>
    </source>
</evidence>
<keyword evidence="7" id="KW-0520">NAD</keyword>
<evidence type="ECO:0000259" key="8">
    <source>
        <dbReference type="SMART" id="SM00903"/>
    </source>
</evidence>
<dbReference type="SMART" id="SM00903">
    <property type="entry name" value="Flavin_Reduct"/>
    <property type="match status" value="1"/>
</dbReference>
<accession>A0A0J5P6N8</accession>
<dbReference type="NCBIfam" id="TIGR02296">
    <property type="entry name" value="HpaC"/>
    <property type="match status" value="1"/>
</dbReference>
<dbReference type="InterPro" id="IPR002563">
    <property type="entry name" value="Flavin_Rdtase-like_dom"/>
</dbReference>
<comment type="similarity">
    <text evidence="2">Belongs to the non-flavoprotein flavin reductase family. HpaC subfamily.</text>
</comment>
<evidence type="ECO:0000256" key="5">
    <source>
        <dbReference type="ARBA" id="ARBA00022797"/>
    </source>
</evidence>
<evidence type="ECO:0000313" key="10">
    <source>
        <dbReference type="Proteomes" id="UP000036270"/>
    </source>
</evidence>
<protein>
    <recommendedName>
        <fullName evidence="3">4-hydroxyphenylacetate 3-monooxygenase reductase component</fullName>
    </recommendedName>
</protein>
<dbReference type="RefSeq" id="WP_047976969.1">
    <property type="nucleotide sequence ID" value="NZ_JWIZ01000035.1"/>
</dbReference>
<evidence type="ECO:0000256" key="6">
    <source>
        <dbReference type="ARBA" id="ARBA00023002"/>
    </source>
</evidence>
<evidence type="ECO:0000256" key="4">
    <source>
        <dbReference type="ARBA" id="ARBA00022630"/>
    </source>
</evidence>
<dbReference type="Proteomes" id="UP000036270">
    <property type="component" value="Unassembled WGS sequence"/>
</dbReference>
<dbReference type="GO" id="GO:0006208">
    <property type="term" value="P:pyrimidine nucleobase catabolic process"/>
    <property type="evidence" value="ECO:0007669"/>
    <property type="project" value="TreeGrafter"/>
</dbReference>
<evidence type="ECO:0000256" key="2">
    <source>
        <dbReference type="ARBA" id="ARBA00006032"/>
    </source>
</evidence>
<dbReference type="PANTHER" id="PTHR30466:SF1">
    <property type="entry name" value="FMN REDUCTASE (NADH) RUTF"/>
    <property type="match status" value="1"/>
</dbReference>
<name>A0A0J5P6N8_9PAST</name>
<dbReference type="UniPathway" id="UPA00208">
    <property type="reaction ID" value="UER00416"/>
</dbReference>
<dbReference type="GO" id="GO:0016651">
    <property type="term" value="F:oxidoreductase activity, acting on NAD(P)H"/>
    <property type="evidence" value="ECO:0007669"/>
    <property type="project" value="InterPro"/>
</dbReference>
<dbReference type="STRING" id="67855.RO21_06395"/>
<keyword evidence="4" id="KW-0285">Flavoprotein</keyword>